<sequence>MAQIRTELGLVFKHVSGGAEKVNALNYLTKNPPPVEEFYYEEDNFVVNDQMGGFRPNAQGSNTDNWRQGQGNQGQKYGNYNQEGQYVRDGKYNLYNNYNQNNYEKVVETDGDEIEVTEETKNAKEKEAEIAQKVVSMPRPPPPFPQRLVQKAEEGKYRRFIAMLKQLSINVPLIEALEQMPGYGKFMKDLVTKNRDVNFENNERLQHCSAISTRSLVQKKEDLRAFTIPCAIGKMHFAKALCDWVSALT</sequence>
<dbReference type="PANTHER" id="PTHR33067">
    <property type="entry name" value="RNA-DIRECTED DNA POLYMERASE-RELATED"/>
    <property type="match status" value="1"/>
</dbReference>
<dbReference type="Proteomes" id="UP001311915">
    <property type="component" value="Unassembled WGS sequence"/>
</dbReference>
<dbReference type="PANTHER" id="PTHR33067:SF9">
    <property type="entry name" value="RNA-DIRECTED DNA POLYMERASE"/>
    <property type="match status" value="1"/>
</dbReference>
<evidence type="ECO:0000313" key="2">
    <source>
        <dbReference type="EMBL" id="KAK4737817.1"/>
    </source>
</evidence>
<reference evidence="2 3" key="1">
    <citation type="submission" date="2023-10" db="EMBL/GenBank/DDBJ databases">
        <title>Genome-Wide Identification Analysis in wild type Solanum Pinnatisectum Reveals Some Genes Defensing Phytophthora Infestans.</title>
        <authorList>
            <person name="Sun C."/>
        </authorList>
    </citation>
    <scope>NUCLEOTIDE SEQUENCE [LARGE SCALE GENOMIC DNA]</scope>
    <source>
        <strain evidence="2">LQN</strain>
        <tissue evidence="2">Leaf</tissue>
    </source>
</reference>
<dbReference type="EMBL" id="JAWPEI010000001">
    <property type="protein sequence ID" value="KAK4737817.1"/>
    <property type="molecule type" value="Genomic_DNA"/>
</dbReference>
<proteinExistence type="predicted"/>
<evidence type="ECO:0000313" key="3">
    <source>
        <dbReference type="Proteomes" id="UP001311915"/>
    </source>
</evidence>
<gene>
    <name evidence="2" type="ORF">R3W88_001514</name>
</gene>
<comment type="caution">
    <text evidence="2">The sequence shown here is derived from an EMBL/GenBank/DDBJ whole genome shotgun (WGS) entry which is preliminary data.</text>
</comment>
<feature type="compositionally biased region" description="Polar residues" evidence="1">
    <location>
        <begin position="58"/>
        <end position="67"/>
    </location>
</feature>
<keyword evidence="3" id="KW-1185">Reference proteome</keyword>
<protein>
    <recommendedName>
        <fullName evidence="4">Integrase core domain containing protein</fullName>
    </recommendedName>
</protein>
<name>A0AAV9MM88_9SOLN</name>
<accession>A0AAV9MM88</accession>
<feature type="region of interest" description="Disordered" evidence="1">
    <location>
        <begin position="54"/>
        <end position="76"/>
    </location>
</feature>
<evidence type="ECO:0008006" key="4">
    <source>
        <dbReference type="Google" id="ProtNLM"/>
    </source>
</evidence>
<organism evidence="2 3">
    <name type="scientific">Solanum pinnatisectum</name>
    <name type="common">tansyleaf nightshade</name>
    <dbReference type="NCBI Taxonomy" id="50273"/>
    <lineage>
        <taxon>Eukaryota</taxon>
        <taxon>Viridiplantae</taxon>
        <taxon>Streptophyta</taxon>
        <taxon>Embryophyta</taxon>
        <taxon>Tracheophyta</taxon>
        <taxon>Spermatophyta</taxon>
        <taxon>Magnoliopsida</taxon>
        <taxon>eudicotyledons</taxon>
        <taxon>Gunneridae</taxon>
        <taxon>Pentapetalae</taxon>
        <taxon>asterids</taxon>
        <taxon>lamiids</taxon>
        <taxon>Solanales</taxon>
        <taxon>Solanaceae</taxon>
        <taxon>Solanoideae</taxon>
        <taxon>Solaneae</taxon>
        <taxon>Solanum</taxon>
    </lineage>
</organism>
<evidence type="ECO:0000256" key="1">
    <source>
        <dbReference type="SAM" id="MobiDB-lite"/>
    </source>
</evidence>
<dbReference type="AlphaFoldDB" id="A0AAV9MM88"/>